<geneLocation type="mitochondrion" evidence="2"/>
<evidence type="ECO:0000256" key="1">
    <source>
        <dbReference type="SAM" id="Phobius"/>
    </source>
</evidence>
<keyword evidence="1" id="KW-1133">Transmembrane helix</keyword>
<sequence length="147" mass="18103">MNQPRLYYQYNSTDAFDFLDNNFSNTQNFLIFNFKQCLKIYSKVEKTQKKKHFQSNLLLEALSCQKLFVSHTQKRKLQFFLYKITIRKNKIFYFIETLLHSLFMIWQSTINTQKVKFPQLDFFFHKQIFNKLFLQTFTHNYFTIINK</sequence>
<organism evidence="2">
    <name type="scientific">Gracilaria vermiculophylla</name>
    <dbReference type="NCBI Taxonomy" id="2608709"/>
    <lineage>
        <taxon>Eukaryota</taxon>
        <taxon>Rhodophyta</taxon>
        <taxon>Florideophyceae</taxon>
        <taxon>Rhodymeniophycidae</taxon>
        <taxon>Gracilariales</taxon>
        <taxon>Gracilariaceae</taxon>
        <taxon>Gracilaria</taxon>
    </lineage>
</organism>
<accession>A0A0F6N3L2</accession>
<dbReference type="EMBL" id="KJ526626">
    <property type="protein sequence ID" value="AHZ58197.1"/>
    <property type="molecule type" value="Genomic_DNA"/>
</dbReference>
<keyword evidence="2" id="KW-0496">Mitochondrion</keyword>
<keyword evidence="1" id="KW-0812">Transmembrane</keyword>
<reference evidence="2" key="1">
    <citation type="submission" date="2014-02" db="EMBL/GenBank/DDBJ databases">
        <title>Complete Sequences of the Mitochondrial DNA of two Gracilaria vermiculophylla (Rhodophyta Gracilariaceae) from China and Russia.</title>
        <authorList>
            <person name="Chi S."/>
            <person name="Qian H."/>
            <person name="Zhang L."/>
            <person name="Lv H."/>
            <person name="Li T.-Y."/>
            <person name="Liu C."/>
            <person name="Liu T."/>
        </authorList>
    </citation>
    <scope>NUCLEOTIDE SEQUENCE</scope>
</reference>
<proteinExistence type="predicted"/>
<feature type="transmembrane region" description="Helical" evidence="1">
    <location>
        <begin position="91"/>
        <end position="109"/>
    </location>
</feature>
<dbReference type="EMBL" id="KJ526627">
    <property type="protein sequence ID" value="AHZ58222.1"/>
    <property type="molecule type" value="Genomic_DNA"/>
</dbReference>
<evidence type="ECO:0000313" key="2">
    <source>
        <dbReference type="EMBL" id="AHZ58197.1"/>
    </source>
</evidence>
<dbReference type="AlphaFoldDB" id="A0A0F6N3L2"/>
<dbReference type="EMBL" id="MH396022">
    <property type="protein sequence ID" value="AXI97813.1"/>
    <property type="molecule type" value="Genomic_DNA"/>
</dbReference>
<keyword evidence="1" id="KW-0472">Membrane</keyword>
<reference evidence="3" key="2">
    <citation type="submission" date="2018-05" db="EMBL/GenBank/DDBJ databases">
        <title>Organellar genomes of Gracilariaceae.</title>
        <authorList>
            <person name="Iha C."/>
            <person name="Oliveira M.C."/>
        </authorList>
    </citation>
    <scope>NUCLEOTIDE SEQUENCE</scope>
</reference>
<name>A0A0F6N3L2_9FLOR</name>
<protein>
    <submittedName>
        <fullName evidence="2">Orf147</fullName>
    </submittedName>
</protein>
<evidence type="ECO:0000313" key="3">
    <source>
        <dbReference type="EMBL" id="AXI97813.1"/>
    </source>
</evidence>
<gene>
    <name evidence="2" type="primary">orf147</name>
</gene>